<sequence length="335" mass="39749">MNLASKRLIHTTTGLARGRHVYFNKHKMVTDPAKQDPDYFEKMARTLPLDDNYIDQLKKIYDDKIGSERDLTMKASDNLVADKITYGLPQLDLSKPRPPYSYVDSLKDAPESVRKIFSLEFGTRRDVTSEWKRVMIESVNHHTLDNSSLEKKIALCTALIRHWSMIVDEIFAKNHRPRKPSWLTHRIWLVIGQRRRLLRELREINEESFQRVLKELKIAYHVQKQPEHVKTRKAWSEAQLLLRIQEEKEKRLEELHQSYIKEREEKMVEMNERKKELEKEKIDIEQRMKELLILEGKATDNVVGEYHPSLVGNMTETVVHSMLFYHPKPDMVRNN</sequence>
<keyword evidence="9" id="KW-0175">Coiled coil</keyword>
<evidence type="ECO:0000256" key="5">
    <source>
        <dbReference type="ARBA" id="ARBA00023128"/>
    </source>
</evidence>
<keyword evidence="5" id="KW-0496">Mitochondrion</keyword>
<keyword evidence="6" id="KW-0687">Ribonucleoprotein</keyword>
<dbReference type="GO" id="GO:0003723">
    <property type="term" value="F:RNA binding"/>
    <property type="evidence" value="ECO:0007669"/>
    <property type="project" value="TreeGrafter"/>
</dbReference>
<evidence type="ECO:0000256" key="8">
    <source>
        <dbReference type="ARBA" id="ARBA00035528"/>
    </source>
</evidence>
<evidence type="ECO:0000256" key="4">
    <source>
        <dbReference type="ARBA" id="ARBA00022980"/>
    </source>
</evidence>
<name>A0AAF3EG68_9BILA</name>
<keyword evidence="10" id="KW-1185">Reference proteome</keyword>
<evidence type="ECO:0000256" key="3">
    <source>
        <dbReference type="ARBA" id="ARBA00022946"/>
    </source>
</evidence>
<dbReference type="WBParaSite" id="MBELARI_LOCUS12960">
    <property type="protein sequence ID" value="MBELARI_LOCUS12960"/>
    <property type="gene ID" value="MBELARI_LOCUS12960"/>
</dbReference>
<accession>A0AAF3EG68</accession>
<dbReference type="AlphaFoldDB" id="A0AAF3EG68"/>
<proteinExistence type="inferred from homology"/>
<evidence type="ECO:0000256" key="2">
    <source>
        <dbReference type="ARBA" id="ARBA00008434"/>
    </source>
</evidence>
<dbReference type="GO" id="GO:0005763">
    <property type="term" value="C:mitochondrial small ribosomal subunit"/>
    <property type="evidence" value="ECO:0007669"/>
    <property type="project" value="TreeGrafter"/>
</dbReference>
<evidence type="ECO:0000256" key="1">
    <source>
        <dbReference type="ARBA" id="ARBA00004173"/>
    </source>
</evidence>
<protein>
    <recommendedName>
        <fullName evidence="7">Small ribosomal subunit protein uS15m</fullName>
    </recommendedName>
    <alternativeName>
        <fullName evidence="8">28S ribosomal protein S15, mitochondrial</fullName>
    </alternativeName>
</protein>
<dbReference type="GO" id="GO:0003735">
    <property type="term" value="F:structural constituent of ribosome"/>
    <property type="evidence" value="ECO:0007669"/>
    <property type="project" value="InterPro"/>
</dbReference>
<keyword evidence="4" id="KW-0689">Ribosomal protein</keyword>
<evidence type="ECO:0000256" key="6">
    <source>
        <dbReference type="ARBA" id="ARBA00023274"/>
    </source>
</evidence>
<evidence type="ECO:0000256" key="7">
    <source>
        <dbReference type="ARBA" id="ARBA00035249"/>
    </source>
</evidence>
<dbReference type="PANTHER" id="PTHR46685">
    <property type="entry name" value="28S RIBOSOMAL PROTEIN S15, MITOCHONDRIAL"/>
    <property type="match status" value="1"/>
</dbReference>
<dbReference type="SMART" id="SM01387">
    <property type="entry name" value="Ribosomal_S15"/>
    <property type="match status" value="1"/>
</dbReference>
<dbReference type="InterPro" id="IPR009068">
    <property type="entry name" value="uS15_NS1_RNA-bd_sf"/>
</dbReference>
<dbReference type="PANTHER" id="PTHR46685:SF1">
    <property type="entry name" value="SMALL RIBOSOMAL SUBUNIT PROTEIN US15M"/>
    <property type="match status" value="1"/>
</dbReference>
<dbReference type="GO" id="GO:0032543">
    <property type="term" value="P:mitochondrial translation"/>
    <property type="evidence" value="ECO:0007669"/>
    <property type="project" value="TreeGrafter"/>
</dbReference>
<dbReference type="InterPro" id="IPR000589">
    <property type="entry name" value="Ribosomal_uS15"/>
</dbReference>
<feature type="coiled-coil region" evidence="9">
    <location>
        <begin position="242"/>
        <end position="294"/>
    </location>
</feature>
<reference evidence="11" key="1">
    <citation type="submission" date="2024-02" db="UniProtKB">
        <authorList>
            <consortium name="WormBaseParasite"/>
        </authorList>
    </citation>
    <scope>IDENTIFICATION</scope>
</reference>
<dbReference type="Gene3D" id="1.10.287.10">
    <property type="entry name" value="S15/NS1, RNA-binding"/>
    <property type="match status" value="1"/>
</dbReference>
<dbReference type="InterPro" id="IPR052137">
    <property type="entry name" value="uS15_ribosomal"/>
</dbReference>
<dbReference type="Proteomes" id="UP000887575">
    <property type="component" value="Unassembled WGS sequence"/>
</dbReference>
<keyword evidence="3" id="KW-0809">Transit peptide</keyword>
<evidence type="ECO:0000313" key="11">
    <source>
        <dbReference type="WBParaSite" id="MBELARI_LOCUS12960"/>
    </source>
</evidence>
<comment type="similarity">
    <text evidence="2">Belongs to the universal ribosomal protein uS15 family.</text>
</comment>
<organism evidence="10 11">
    <name type="scientific">Mesorhabditis belari</name>
    <dbReference type="NCBI Taxonomy" id="2138241"/>
    <lineage>
        <taxon>Eukaryota</taxon>
        <taxon>Metazoa</taxon>
        <taxon>Ecdysozoa</taxon>
        <taxon>Nematoda</taxon>
        <taxon>Chromadorea</taxon>
        <taxon>Rhabditida</taxon>
        <taxon>Rhabditina</taxon>
        <taxon>Rhabditomorpha</taxon>
        <taxon>Rhabditoidea</taxon>
        <taxon>Rhabditidae</taxon>
        <taxon>Mesorhabditinae</taxon>
        <taxon>Mesorhabditis</taxon>
    </lineage>
</organism>
<comment type="subcellular location">
    <subcellularLocation>
        <location evidence="1">Mitochondrion</location>
    </subcellularLocation>
</comment>
<evidence type="ECO:0000256" key="9">
    <source>
        <dbReference type="SAM" id="Coils"/>
    </source>
</evidence>
<dbReference type="SUPFAM" id="SSF47060">
    <property type="entry name" value="S15/NS1 RNA-binding domain"/>
    <property type="match status" value="1"/>
</dbReference>
<evidence type="ECO:0000313" key="10">
    <source>
        <dbReference type="Proteomes" id="UP000887575"/>
    </source>
</evidence>